<dbReference type="Proteomes" id="UP001168821">
    <property type="component" value="Unassembled WGS sequence"/>
</dbReference>
<dbReference type="Pfam" id="PF13358">
    <property type="entry name" value="DDE_3"/>
    <property type="match status" value="1"/>
</dbReference>
<dbReference type="InterPro" id="IPR038717">
    <property type="entry name" value="Tc1-like_DDE_dom"/>
</dbReference>
<comment type="caution">
    <text evidence="2">The sequence shown here is derived from an EMBL/GenBank/DDBJ whole genome shotgun (WGS) entry which is preliminary data.</text>
</comment>
<dbReference type="EMBL" id="JALNTZ010000002">
    <property type="protein sequence ID" value="KAJ3662781.1"/>
    <property type="molecule type" value="Genomic_DNA"/>
</dbReference>
<evidence type="ECO:0000313" key="2">
    <source>
        <dbReference type="EMBL" id="KAJ3662781.1"/>
    </source>
</evidence>
<feature type="domain" description="Tc1-like transposase DDE" evidence="1">
    <location>
        <begin position="51"/>
        <end position="94"/>
    </location>
</feature>
<evidence type="ECO:0000259" key="1">
    <source>
        <dbReference type="Pfam" id="PF13358"/>
    </source>
</evidence>
<dbReference type="Gene3D" id="3.30.420.10">
    <property type="entry name" value="Ribonuclease H-like superfamily/Ribonuclease H"/>
    <property type="match status" value="1"/>
</dbReference>
<dbReference type="GO" id="GO:0003676">
    <property type="term" value="F:nucleic acid binding"/>
    <property type="evidence" value="ECO:0007669"/>
    <property type="project" value="InterPro"/>
</dbReference>
<reference evidence="2" key="1">
    <citation type="journal article" date="2023" name="G3 (Bethesda)">
        <title>Whole genome assemblies of Zophobas morio and Tenebrio molitor.</title>
        <authorList>
            <person name="Kaur S."/>
            <person name="Stinson S.A."/>
            <person name="diCenzo G.C."/>
        </authorList>
    </citation>
    <scope>NUCLEOTIDE SEQUENCE</scope>
    <source>
        <strain evidence="2">QUZm001</strain>
    </source>
</reference>
<dbReference type="AlphaFoldDB" id="A0AA38MNA4"/>
<proteinExistence type="predicted"/>
<gene>
    <name evidence="2" type="ORF">Zmor_007110</name>
</gene>
<protein>
    <recommendedName>
        <fullName evidence="1">Tc1-like transposase DDE domain-containing protein</fullName>
    </recommendedName>
</protein>
<evidence type="ECO:0000313" key="3">
    <source>
        <dbReference type="Proteomes" id="UP001168821"/>
    </source>
</evidence>
<accession>A0AA38MNA4</accession>
<sequence length="109" mass="12425">MVWAGKSLQGRTDLVPLPGARLRSIRYIVDILEPHVIPYGPFIGTNFVYKHDNARPHIARVVQAYFRETDTPIMEWPARSPDMNPIEHVWDDLQCCVGAVELLLELSNS</sequence>
<organism evidence="2 3">
    <name type="scientific">Zophobas morio</name>
    <dbReference type="NCBI Taxonomy" id="2755281"/>
    <lineage>
        <taxon>Eukaryota</taxon>
        <taxon>Metazoa</taxon>
        <taxon>Ecdysozoa</taxon>
        <taxon>Arthropoda</taxon>
        <taxon>Hexapoda</taxon>
        <taxon>Insecta</taxon>
        <taxon>Pterygota</taxon>
        <taxon>Neoptera</taxon>
        <taxon>Endopterygota</taxon>
        <taxon>Coleoptera</taxon>
        <taxon>Polyphaga</taxon>
        <taxon>Cucujiformia</taxon>
        <taxon>Tenebrionidae</taxon>
        <taxon>Zophobas</taxon>
    </lineage>
</organism>
<keyword evidence="3" id="KW-1185">Reference proteome</keyword>
<dbReference type="InterPro" id="IPR036397">
    <property type="entry name" value="RNaseH_sf"/>
</dbReference>
<name>A0AA38MNA4_9CUCU</name>